<evidence type="ECO:0000259" key="1">
    <source>
        <dbReference type="Pfam" id="PF14214"/>
    </source>
</evidence>
<proteinExistence type="predicted"/>
<accession>A0A6P4BJY2</accession>
<protein>
    <submittedName>
        <fullName evidence="3">Uncharacterized protein LOC107466748</fullName>
    </submittedName>
</protein>
<evidence type="ECO:0000313" key="3">
    <source>
        <dbReference type="RefSeq" id="XP_015941241.1"/>
    </source>
</evidence>
<sequence>MDDIDQSEIYDPSIDSFSQVGSVIDHPLFLQSEIQGCLDVSDPNYECSICGACFWLLERVERDSTVNHPIFTVCCSKGKIQLPYLQKPPDFLDDLINGHDSKSLYFQKNIRSYNSMFAFTSLGDADEKPKFAQLYVYDTQHEIMHRQRIFGQTSEIDKELITELLQMIDTHNVIAQSFRRVREFYECHPSEIFSLKLYSQWNVDRRMYSAPSCNEVTALIVGDFDSSDHGRDIIVRSTGGRLQRIYETHALYWPLQYPLLFSYGEDGYQLNIGYRGQQLGYVPGRRTRVSLREFICFRLQIREHEDGIIHKCRRLFQQFVVDCFTMIESQRLYEIRMKQSTIRGEVLQGIEEAMRRGDDEASSIGTRIILPSSFTGGRRYMFNRSQDAMAICKHFGYPDLFLTITCNPNWPEFQRFTKRERIPIADRPDISCRVFHAKLKCLLSDLKEGVFFGPLNAGLPHAHMLLWLNGKSNLQSVEIVDEFICAELPNPQKFPSLYNVVTKYMIHGPCGRLRPSSPCMKDGKCSKFYPKIFVDQTSFDEDGYPIYRRRNMGVIVKINDVDIDNRFIVPYNPLLLMKYQAHINLEFCNKSNVIKYLFKYVNKGPGQVTAIVGEIYDVGESSQVVDEIKQYYDCRYLSSSESMSRIFAYDIHQRWPSVQRLTFHLPNQQHVVFNDADITTHVYLRNKDLLTMFTSWMMANRRFSEGRSLTYVEYPGKFVYCLRSREWKPRQSGFSIGRLSFAHPSSGELFYMWMLLNVQRG</sequence>
<dbReference type="AlphaFoldDB" id="A0A6P4BJY2"/>
<keyword evidence="2" id="KW-1185">Reference proteome</keyword>
<evidence type="ECO:0000313" key="2">
    <source>
        <dbReference type="Proteomes" id="UP000515211"/>
    </source>
</evidence>
<dbReference type="PANTHER" id="PTHR45786:SF66">
    <property type="entry name" value="HOOK MOTIF PROTEIN, PUTATIVE-RELATED"/>
    <property type="match status" value="1"/>
</dbReference>
<organism evidence="2 3">
    <name type="scientific">Arachis duranensis</name>
    <name type="common">Wild peanut</name>
    <dbReference type="NCBI Taxonomy" id="130453"/>
    <lineage>
        <taxon>Eukaryota</taxon>
        <taxon>Viridiplantae</taxon>
        <taxon>Streptophyta</taxon>
        <taxon>Embryophyta</taxon>
        <taxon>Tracheophyta</taxon>
        <taxon>Spermatophyta</taxon>
        <taxon>Magnoliopsida</taxon>
        <taxon>eudicotyledons</taxon>
        <taxon>Gunneridae</taxon>
        <taxon>Pentapetalae</taxon>
        <taxon>rosids</taxon>
        <taxon>fabids</taxon>
        <taxon>Fabales</taxon>
        <taxon>Fabaceae</taxon>
        <taxon>Papilionoideae</taxon>
        <taxon>50 kb inversion clade</taxon>
        <taxon>dalbergioids sensu lato</taxon>
        <taxon>Dalbergieae</taxon>
        <taxon>Pterocarpus clade</taxon>
        <taxon>Arachis</taxon>
    </lineage>
</organism>
<reference evidence="2" key="1">
    <citation type="journal article" date="2016" name="Nat. Genet.">
        <title>The genome sequences of Arachis duranensis and Arachis ipaensis, the diploid ancestors of cultivated peanut.</title>
        <authorList>
            <person name="Bertioli D.J."/>
            <person name="Cannon S.B."/>
            <person name="Froenicke L."/>
            <person name="Huang G."/>
            <person name="Farmer A.D."/>
            <person name="Cannon E.K."/>
            <person name="Liu X."/>
            <person name="Gao D."/>
            <person name="Clevenger J."/>
            <person name="Dash S."/>
            <person name="Ren L."/>
            <person name="Moretzsohn M.C."/>
            <person name="Shirasawa K."/>
            <person name="Huang W."/>
            <person name="Vidigal B."/>
            <person name="Abernathy B."/>
            <person name="Chu Y."/>
            <person name="Niederhuth C.E."/>
            <person name="Umale P."/>
            <person name="Araujo A.C."/>
            <person name="Kozik A."/>
            <person name="Kim K.D."/>
            <person name="Burow M.D."/>
            <person name="Varshney R.K."/>
            <person name="Wang X."/>
            <person name="Zhang X."/>
            <person name="Barkley N."/>
            <person name="Guimaraes P.M."/>
            <person name="Isobe S."/>
            <person name="Guo B."/>
            <person name="Liao B."/>
            <person name="Stalker H.T."/>
            <person name="Schmitz R.J."/>
            <person name="Scheffler B.E."/>
            <person name="Leal-Bertioli S.C."/>
            <person name="Xun X."/>
            <person name="Jackson S.A."/>
            <person name="Michelmore R."/>
            <person name="Ozias-Akins P."/>
        </authorList>
    </citation>
    <scope>NUCLEOTIDE SEQUENCE [LARGE SCALE GENOMIC DNA]</scope>
    <source>
        <strain evidence="2">cv. V14167</strain>
    </source>
</reference>
<dbReference type="RefSeq" id="XP_015941241.1">
    <property type="nucleotide sequence ID" value="XM_016085755.1"/>
</dbReference>
<dbReference type="InterPro" id="IPR025476">
    <property type="entry name" value="Helitron_helicase-like"/>
</dbReference>
<reference evidence="3" key="2">
    <citation type="submission" date="2025-08" db="UniProtKB">
        <authorList>
            <consortium name="RefSeq"/>
        </authorList>
    </citation>
    <scope>IDENTIFICATION</scope>
    <source>
        <tissue evidence="3">Whole plant</tissue>
    </source>
</reference>
<feature type="domain" description="Helitron helicase-like" evidence="1">
    <location>
        <begin position="294"/>
        <end position="466"/>
    </location>
</feature>
<name>A0A6P4BJY2_ARADU</name>
<dbReference type="KEGG" id="adu:107466748"/>
<dbReference type="Proteomes" id="UP000515211">
    <property type="component" value="Chromosome 9"/>
</dbReference>
<dbReference type="GeneID" id="107466748"/>
<dbReference type="PANTHER" id="PTHR45786">
    <property type="entry name" value="DNA BINDING PROTEIN-LIKE"/>
    <property type="match status" value="1"/>
</dbReference>
<gene>
    <name evidence="3" type="primary">LOC107466748</name>
</gene>
<dbReference type="Pfam" id="PF14214">
    <property type="entry name" value="Helitron_like_N"/>
    <property type="match status" value="1"/>
</dbReference>